<organism evidence="6">
    <name type="scientific">mine drainage metagenome</name>
    <dbReference type="NCBI Taxonomy" id="410659"/>
    <lineage>
        <taxon>unclassified sequences</taxon>
        <taxon>metagenomes</taxon>
        <taxon>ecological metagenomes</taxon>
    </lineage>
</organism>
<dbReference type="PANTHER" id="PTHR42711">
    <property type="entry name" value="ABC TRANSPORTER ATP-BINDING PROTEIN"/>
    <property type="match status" value="1"/>
</dbReference>
<gene>
    <name evidence="6" type="ORF">B1B_12200</name>
</gene>
<dbReference type="GO" id="GO:0005524">
    <property type="term" value="F:ATP binding"/>
    <property type="evidence" value="ECO:0007669"/>
    <property type="project" value="UniProtKB-KW"/>
</dbReference>
<sequence>TSGLDPVATREVLDLIGALRQRGVTIFLTTHRLEEAERLCDRVAILNTTLRIVGDTDELRRQLFVRSLEVATAAPLPDPATTFAAVPGIASWRGDGDGRYVLETPEPRVAAPHVARALVAAGADVESLGESHHSLEDVYLQLIDEDTTVSA</sequence>
<keyword evidence="4" id="KW-0067">ATP-binding</keyword>
<evidence type="ECO:0000313" key="6">
    <source>
        <dbReference type="EMBL" id="EQD47729.1"/>
    </source>
</evidence>
<feature type="domain" description="Daunorubicin resistance ATP-binding protein DrrA1/2-like C-terminal" evidence="5">
    <location>
        <begin position="54"/>
        <end position="142"/>
    </location>
</feature>
<dbReference type="Gene3D" id="3.40.50.300">
    <property type="entry name" value="P-loop containing nucleotide triphosphate hydrolases"/>
    <property type="match status" value="1"/>
</dbReference>
<dbReference type="AlphaFoldDB" id="T1B4J3"/>
<accession>T1B4J3</accession>
<protein>
    <submittedName>
        <fullName evidence="6">ABC transporter ATP binding protein</fullName>
    </submittedName>
</protein>
<keyword evidence="2" id="KW-0813">Transport</keyword>
<dbReference type="Pfam" id="PF13732">
    <property type="entry name" value="DrrA1-3_C"/>
    <property type="match status" value="1"/>
</dbReference>
<dbReference type="SUPFAM" id="SSF52540">
    <property type="entry name" value="P-loop containing nucleoside triphosphate hydrolases"/>
    <property type="match status" value="1"/>
</dbReference>
<feature type="non-terminal residue" evidence="6">
    <location>
        <position position="1"/>
    </location>
</feature>
<dbReference type="InterPro" id="IPR025302">
    <property type="entry name" value="DrrA1/2-like_C"/>
</dbReference>
<evidence type="ECO:0000256" key="2">
    <source>
        <dbReference type="ARBA" id="ARBA00022448"/>
    </source>
</evidence>
<dbReference type="InterPro" id="IPR027417">
    <property type="entry name" value="P-loop_NTPase"/>
</dbReference>
<name>T1B4J3_9ZZZZ</name>
<evidence type="ECO:0000256" key="3">
    <source>
        <dbReference type="ARBA" id="ARBA00022741"/>
    </source>
</evidence>
<evidence type="ECO:0000256" key="1">
    <source>
        <dbReference type="ARBA" id="ARBA00005417"/>
    </source>
</evidence>
<proteinExistence type="inferred from homology"/>
<comment type="similarity">
    <text evidence="1">Belongs to the ABC transporter superfamily.</text>
</comment>
<evidence type="ECO:0000259" key="5">
    <source>
        <dbReference type="Pfam" id="PF13732"/>
    </source>
</evidence>
<dbReference type="EMBL" id="AUZY01007981">
    <property type="protein sequence ID" value="EQD47729.1"/>
    <property type="molecule type" value="Genomic_DNA"/>
</dbReference>
<dbReference type="InterPro" id="IPR050763">
    <property type="entry name" value="ABC_transporter_ATP-binding"/>
</dbReference>
<keyword evidence="3" id="KW-0547">Nucleotide-binding</keyword>
<reference evidence="6" key="1">
    <citation type="submission" date="2013-08" db="EMBL/GenBank/DDBJ databases">
        <authorList>
            <person name="Mendez C."/>
            <person name="Richter M."/>
            <person name="Ferrer M."/>
            <person name="Sanchez J."/>
        </authorList>
    </citation>
    <scope>NUCLEOTIDE SEQUENCE</scope>
</reference>
<reference evidence="6" key="2">
    <citation type="journal article" date="2014" name="ISME J.">
        <title>Microbial stratification in low pH oxic and suboxic macroscopic growths along an acid mine drainage.</title>
        <authorList>
            <person name="Mendez-Garcia C."/>
            <person name="Mesa V."/>
            <person name="Sprenger R.R."/>
            <person name="Richter M."/>
            <person name="Diez M.S."/>
            <person name="Solano J."/>
            <person name="Bargiela R."/>
            <person name="Golyshina O.V."/>
            <person name="Manteca A."/>
            <person name="Ramos J.L."/>
            <person name="Gallego J.R."/>
            <person name="Llorente I."/>
            <person name="Martins Dos Santos V.A."/>
            <person name="Jensen O.N."/>
            <person name="Pelaez A.I."/>
            <person name="Sanchez J."/>
            <person name="Ferrer M."/>
        </authorList>
    </citation>
    <scope>NUCLEOTIDE SEQUENCE</scope>
</reference>
<dbReference type="PANTHER" id="PTHR42711:SF5">
    <property type="entry name" value="ABC TRANSPORTER ATP-BINDING PROTEIN NATA"/>
    <property type="match status" value="1"/>
</dbReference>
<comment type="caution">
    <text evidence="6">The sequence shown here is derived from an EMBL/GenBank/DDBJ whole genome shotgun (WGS) entry which is preliminary data.</text>
</comment>
<evidence type="ECO:0000256" key="4">
    <source>
        <dbReference type="ARBA" id="ARBA00022840"/>
    </source>
</evidence>